<reference evidence="1 2" key="1">
    <citation type="submission" date="2016-06" db="EMBL/GenBank/DDBJ databases">
        <authorList>
            <person name="Kjaerup R.B."/>
            <person name="Dalgaard T.S."/>
            <person name="Juul-Madsen H.R."/>
        </authorList>
    </citation>
    <scope>NUCLEOTIDE SEQUENCE [LARGE SCALE GENOMIC DNA]</scope>
    <source>
        <strain evidence="1 2">DSM 45577</strain>
    </source>
</reference>
<dbReference type="AlphaFoldDB" id="A0A1C6V2Q3"/>
<evidence type="ECO:0000313" key="2">
    <source>
        <dbReference type="Proteomes" id="UP000198937"/>
    </source>
</evidence>
<dbReference type="EMBL" id="FMIA01000002">
    <property type="protein sequence ID" value="SCL60170.1"/>
    <property type="molecule type" value="Genomic_DNA"/>
</dbReference>
<accession>A0A1C6V2Q3</accession>
<dbReference type="Proteomes" id="UP000198937">
    <property type="component" value="Unassembled WGS sequence"/>
</dbReference>
<evidence type="ECO:0000313" key="1">
    <source>
        <dbReference type="EMBL" id="SCL60170.1"/>
    </source>
</evidence>
<organism evidence="1 2">
    <name type="scientific">Micromonospora yangpuensis</name>
    <dbReference type="NCBI Taxonomy" id="683228"/>
    <lineage>
        <taxon>Bacteria</taxon>
        <taxon>Bacillati</taxon>
        <taxon>Actinomycetota</taxon>
        <taxon>Actinomycetes</taxon>
        <taxon>Micromonosporales</taxon>
        <taxon>Micromonosporaceae</taxon>
        <taxon>Micromonospora</taxon>
    </lineage>
</organism>
<gene>
    <name evidence="1" type="ORF">GA0070617_4302</name>
</gene>
<name>A0A1C6V2Q3_9ACTN</name>
<proteinExistence type="predicted"/>
<dbReference type="RefSeq" id="WP_175440613.1">
    <property type="nucleotide sequence ID" value="NZ_BMMJ01000002.1"/>
</dbReference>
<keyword evidence="2" id="KW-1185">Reference proteome</keyword>
<sequence>MSTFTPENLAKRLGEKQAENYAALEPADRLSVLNDDDVKRHLALTEAALAN</sequence>
<protein>
    <submittedName>
        <fullName evidence="1">Uncharacterized protein</fullName>
    </submittedName>
</protein>